<gene>
    <name evidence="1" type="ORF">ACFSQJ_14920</name>
</gene>
<dbReference type="EMBL" id="JBHULB010000075">
    <property type="protein sequence ID" value="MFD2588230.1"/>
    <property type="molecule type" value="Genomic_DNA"/>
</dbReference>
<accession>A0ABW5MY30</accession>
<evidence type="ECO:0000313" key="2">
    <source>
        <dbReference type="Proteomes" id="UP001597526"/>
    </source>
</evidence>
<keyword evidence="2" id="KW-1185">Reference proteome</keyword>
<sequence length="256" mass="29660">MLAFIVPIKSKTISKDWDHFSRLVERTIKSICNQKDSDFKVFVACHEIPETSFVNDNRVTFLQVDFPPPVLGGSPRGDNMKKNFDKTNKIKFAVEEAQKENVSYIMIVDGDDCVSNKISSYVNENCSESIPGWYVQKGYLYKEGSSYAYRNSKNFNRICGSCIIIKPELFHLMINKNGLFKHGWTELKGHTLLPLPFPASIYSMLNGTNMLMDKEGKRERRTKLNFFRRKNLTTLIRRIKKYRLVSIRSLKSEFSI</sequence>
<dbReference type="SUPFAM" id="SSF53448">
    <property type="entry name" value="Nucleotide-diphospho-sugar transferases"/>
    <property type="match status" value="1"/>
</dbReference>
<dbReference type="Proteomes" id="UP001597526">
    <property type="component" value="Unassembled WGS sequence"/>
</dbReference>
<dbReference type="InterPro" id="IPR029044">
    <property type="entry name" value="Nucleotide-diphossugar_trans"/>
</dbReference>
<dbReference type="RefSeq" id="WP_377767761.1">
    <property type="nucleotide sequence ID" value="NZ_JBHULB010000075.1"/>
</dbReference>
<organism evidence="1 2">
    <name type="scientific">Croceitalea marina</name>
    <dbReference type="NCBI Taxonomy" id="1775166"/>
    <lineage>
        <taxon>Bacteria</taxon>
        <taxon>Pseudomonadati</taxon>
        <taxon>Bacteroidota</taxon>
        <taxon>Flavobacteriia</taxon>
        <taxon>Flavobacteriales</taxon>
        <taxon>Flavobacteriaceae</taxon>
        <taxon>Croceitalea</taxon>
    </lineage>
</organism>
<proteinExistence type="predicted"/>
<name>A0ABW5MY30_9FLAO</name>
<evidence type="ECO:0008006" key="3">
    <source>
        <dbReference type="Google" id="ProtNLM"/>
    </source>
</evidence>
<reference evidence="2" key="1">
    <citation type="journal article" date="2019" name="Int. J. Syst. Evol. Microbiol.">
        <title>The Global Catalogue of Microorganisms (GCM) 10K type strain sequencing project: providing services to taxonomists for standard genome sequencing and annotation.</title>
        <authorList>
            <consortium name="The Broad Institute Genomics Platform"/>
            <consortium name="The Broad Institute Genome Sequencing Center for Infectious Disease"/>
            <person name="Wu L."/>
            <person name="Ma J."/>
        </authorList>
    </citation>
    <scope>NUCLEOTIDE SEQUENCE [LARGE SCALE GENOMIC DNA]</scope>
    <source>
        <strain evidence="2">KCTC 52368</strain>
    </source>
</reference>
<comment type="caution">
    <text evidence="1">The sequence shown here is derived from an EMBL/GenBank/DDBJ whole genome shotgun (WGS) entry which is preliminary data.</text>
</comment>
<evidence type="ECO:0000313" key="1">
    <source>
        <dbReference type="EMBL" id="MFD2588230.1"/>
    </source>
</evidence>
<protein>
    <recommendedName>
        <fullName evidence="3">Glycosyltransferase 2-like domain-containing protein</fullName>
    </recommendedName>
</protein>